<dbReference type="NCBIfam" id="TIGR01446">
    <property type="entry name" value="DnaD_dom"/>
    <property type="match status" value="1"/>
</dbReference>
<gene>
    <name evidence="2" type="ORF">S01H1_04098</name>
</gene>
<reference evidence="2" key="1">
    <citation type="journal article" date="2014" name="Front. Microbiol.">
        <title>High frequency of phylogenetically diverse reductive dehalogenase-homologous genes in deep subseafloor sedimentary metagenomes.</title>
        <authorList>
            <person name="Kawai M."/>
            <person name="Futagami T."/>
            <person name="Toyoda A."/>
            <person name="Takaki Y."/>
            <person name="Nishi S."/>
            <person name="Hori S."/>
            <person name="Arai W."/>
            <person name="Tsubouchi T."/>
            <person name="Morono Y."/>
            <person name="Uchiyama I."/>
            <person name="Ito T."/>
            <person name="Fujiyama A."/>
            <person name="Inagaki F."/>
            <person name="Takami H."/>
        </authorList>
    </citation>
    <scope>NUCLEOTIDE SEQUENCE</scope>
    <source>
        <strain evidence="2">Expedition CK06-06</strain>
    </source>
</reference>
<dbReference type="EMBL" id="BARS01002182">
    <property type="protein sequence ID" value="GAF82432.1"/>
    <property type="molecule type" value="Genomic_DNA"/>
</dbReference>
<dbReference type="PANTHER" id="PTHR37293:SF5">
    <property type="entry name" value="DNA REPLICATION PROTEIN"/>
    <property type="match status" value="1"/>
</dbReference>
<proteinExistence type="predicted"/>
<evidence type="ECO:0000313" key="2">
    <source>
        <dbReference type="EMBL" id="GAF82432.1"/>
    </source>
</evidence>
<dbReference type="SUPFAM" id="SSF158499">
    <property type="entry name" value="DnaD domain-like"/>
    <property type="match status" value="1"/>
</dbReference>
<dbReference type="AlphaFoldDB" id="X0T2M8"/>
<organism evidence="2">
    <name type="scientific">marine sediment metagenome</name>
    <dbReference type="NCBI Taxonomy" id="412755"/>
    <lineage>
        <taxon>unclassified sequences</taxon>
        <taxon>metagenomes</taxon>
        <taxon>ecological metagenomes</taxon>
    </lineage>
</organism>
<dbReference type="Gene3D" id="1.10.10.630">
    <property type="entry name" value="DnaD domain-like"/>
    <property type="match status" value="1"/>
</dbReference>
<dbReference type="InterPro" id="IPR006343">
    <property type="entry name" value="DnaB/C_C"/>
</dbReference>
<protein>
    <recommendedName>
        <fullName evidence="1">DnaB/C C-terminal domain-containing protein</fullName>
    </recommendedName>
</protein>
<dbReference type="InterPro" id="IPR034829">
    <property type="entry name" value="DnaD-like_sf"/>
</dbReference>
<comment type="caution">
    <text evidence="2">The sequence shown here is derived from an EMBL/GenBank/DDBJ whole genome shotgun (WGS) entry which is preliminary data.</text>
</comment>
<dbReference type="InterPro" id="IPR053162">
    <property type="entry name" value="DnaD"/>
</dbReference>
<sequence>IDLGALPRREPYQGTKEQPNIFTLYEENIGMLTPMIAEELKEAERVYPASWIEDAFKEAVSLNVRKWRYISSILERWADEGKKYGKPGRDSKEDRDKYIKGRYGHVVKR</sequence>
<evidence type="ECO:0000259" key="1">
    <source>
        <dbReference type="Pfam" id="PF07261"/>
    </source>
</evidence>
<name>X0T2M8_9ZZZZ</name>
<feature type="non-terminal residue" evidence="2">
    <location>
        <position position="1"/>
    </location>
</feature>
<feature type="domain" description="DnaB/C C-terminal" evidence="1">
    <location>
        <begin position="22"/>
        <end position="81"/>
    </location>
</feature>
<dbReference type="Pfam" id="PF07261">
    <property type="entry name" value="DnaB_2"/>
    <property type="match status" value="1"/>
</dbReference>
<accession>X0T2M8</accession>
<dbReference type="PANTHER" id="PTHR37293">
    <property type="entry name" value="PHAGE REPLICATION PROTEIN-RELATED"/>
    <property type="match status" value="1"/>
</dbReference>